<dbReference type="Gene3D" id="3.20.20.120">
    <property type="entry name" value="Enolase-like C-terminal domain"/>
    <property type="match status" value="1"/>
</dbReference>
<dbReference type="InterPro" id="IPR034593">
    <property type="entry name" value="DgoD-like"/>
</dbReference>
<organism evidence="2">
    <name type="scientific">marine sediment metagenome</name>
    <dbReference type="NCBI Taxonomy" id="412755"/>
    <lineage>
        <taxon>unclassified sequences</taxon>
        <taxon>metagenomes</taxon>
        <taxon>ecological metagenomes</taxon>
    </lineage>
</organism>
<dbReference type="PANTHER" id="PTHR48080:SF2">
    <property type="entry name" value="D-GALACTONATE DEHYDRATASE"/>
    <property type="match status" value="1"/>
</dbReference>
<gene>
    <name evidence="2" type="ORF">LCGC14_2960690</name>
</gene>
<reference evidence="2" key="1">
    <citation type="journal article" date="2015" name="Nature">
        <title>Complex archaea that bridge the gap between prokaryotes and eukaryotes.</title>
        <authorList>
            <person name="Spang A."/>
            <person name="Saw J.H."/>
            <person name="Jorgensen S.L."/>
            <person name="Zaremba-Niedzwiedzka K."/>
            <person name="Martijn J."/>
            <person name="Lind A.E."/>
            <person name="van Eijk R."/>
            <person name="Schleper C."/>
            <person name="Guy L."/>
            <person name="Ettema T.J."/>
        </authorList>
    </citation>
    <scope>NUCLEOTIDE SEQUENCE</scope>
</reference>
<name>A0A0F8XZN5_9ZZZZ</name>
<dbReference type="AlphaFoldDB" id="A0A0F8XZN5"/>
<dbReference type="GO" id="GO:0009063">
    <property type="term" value="P:amino acid catabolic process"/>
    <property type="evidence" value="ECO:0007669"/>
    <property type="project" value="InterPro"/>
</dbReference>
<dbReference type="SUPFAM" id="SSF109854">
    <property type="entry name" value="DinB/YfiT-like putative metalloenzymes"/>
    <property type="match status" value="1"/>
</dbReference>
<dbReference type="PROSITE" id="PS00909">
    <property type="entry name" value="MR_MLE_2"/>
    <property type="match status" value="1"/>
</dbReference>
<dbReference type="Gene3D" id="1.20.120.450">
    <property type="entry name" value="dinb family like domain"/>
    <property type="match status" value="1"/>
</dbReference>
<proteinExistence type="predicted"/>
<evidence type="ECO:0000313" key="2">
    <source>
        <dbReference type="EMBL" id="KKK66775.1"/>
    </source>
</evidence>
<dbReference type="SMART" id="SM00922">
    <property type="entry name" value="MR_MLE"/>
    <property type="match status" value="1"/>
</dbReference>
<comment type="caution">
    <text evidence="2">The sequence shown here is derived from an EMBL/GenBank/DDBJ whole genome shotgun (WGS) entry which is preliminary data.</text>
</comment>
<feature type="domain" description="Mandelate racemase/muconate lactonizing enzyme C-terminal" evidence="1">
    <location>
        <begin position="167"/>
        <end position="264"/>
    </location>
</feature>
<protein>
    <recommendedName>
        <fullName evidence="1">Mandelate racemase/muconate lactonizing enzyme C-terminal domain-containing protein</fullName>
    </recommendedName>
</protein>
<feature type="non-terminal residue" evidence="2">
    <location>
        <position position="265"/>
    </location>
</feature>
<dbReference type="PANTHER" id="PTHR48080">
    <property type="entry name" value="D-GALACTONATE DEHYDRATASE-RELATED"/>
    <property type="match status" value="1"/>
</dbReference>
<dbReference type="EMBL" id="LAZR01059920">
    <property type="protein sequence ID" value="KKK66775.1"/>
    <property type="molecule type" value="Genomic_DNA"/>
</dbReference>
<sequence>MSDKSDAIAGLEAARKETLDSINGIPEEKMAIAAFGSWSVKDVLCHLASWEQFAVPDLQRISRGHIPQLATLRLEEIDDWNVVKKLSVTEKTIHGYFMAIDYDNISPVPDSIIGIRDLLDDGHEVEILSSNKRKDAIRHWLDTHGLRMVPLEAGIHDKPDFARENGFDILVEEALRYKEQGFTAFKTGVPKKRPARIVETPAFVQYAAEKFAELREAVGPECDIGIDFHGAISPQTAMLLIKALEKYQPMFIEEPVQCQNVDVMA</sequence>
<dbReference type="InterPro" id="IPR029065">
    <property type="entry name" value="Enolase_C-like"/>
</dbReference>
<dbReference type="InterPro" id="IPR036849">
    <property type="entry name" value="Enolase-like_C_sf"/>
</dbReference>
<dbReference type="InterPro" id="IPR013342">
    <property type="entry name" value="Mandelate_racemase_C"/>
</dbReference>
<dbReference type="InterPro" id="IPR034660">
    <property type="entry name" value="DinB/YfiT-like"/>
</dbReference>
<dbReference type="SUPFAM" id="SSF51604">
    <property type="entry name" value="Enolase C-terminal domain-like"/>
    <property type="match status" value="1"/>
</dbReference>
<dbReference type="InterPro" id="IPR018110">
    <property type="entry name" value="Mandel_Rmase/mucon_lact_enz_CS"/>
</dbReference>
<evidence type="ECO:0000259" key="1">
    <source>
        <dbReference type="SMART" id="SM00922"/>
    </source>
</evidence>
<accession>A0A0F8XZN5</accession>
<dbReference type="Pfam" id="PF13378">
    <property type="entry name" value="MR_MLE_C"/>
    <property type="match status" value="1"/>
</dbReference>